<proteinExistence type="inferred from homology"/>
<dbReference type="PROSITE" id="PS51012">
    <property type="entry name" value="ABC_TM2"/>
    <property type="match status" value="1"/>
</dbReference>
<keyword evidence="11" id="KW-1185">Reference proteome</keyword>
<dbReference type="AlphaFoldDB" id="W0RRR9"/>
<dbReference type="InterPro" id="IPR000412">
    <property type="entry name" value="ABC_2_transport"/>
</dbReference>
<keyword evidence="5 8" id="KW-0812">Transmembrane</keyword>
<feature type="transmembrane region" description="Helical" evidence="8">
    <location>
        <begin position="163"/>
        <end position="181"/>
    </location>
</feature>
<evidence type="ECO:0000256" key="4">
    <source>
        <dbReference type="ARBA" id="ARBA00022475"/>
    </source>
</evidence>
<dbReference type="PRINTS" id="PR00164">
    <property type="entry name" value="ABC2TRNSPORT"/>
</dbReference>
<dbReference type="HOGENOM" id="CLU_039483_9_0_0"/>
<organism evidence="10 11">
    <name type="scientific">Gemmatirosa kalamazoonensis</name>
    <dbReference type="NCBI Taxonomy" id="861299"/>
    <lineage>
        <taxon>Bacteria</taxon>
        <taxon>Pseudomonadati</taxon>
        <taxon>Gemmatimonadota</taxon>
        <taxon>Gemmatimonadia</taxon>
        <taxon>Gemmatimonadales</taxon>
        <taxon>Gemmatimonadaceae</taxon>
        <taxon>Gemmatirosa</taxon>
    </lineage>
</organism>
<dbReference type="GO" id="GO:0043190">
    <property type="term" value="C:ATP-binding cassette (ABC) transporter complex"/>
    <property type="evidence" value="ECO:0007669"/>
    <property type="project" value="InterPro"/>
</dbReference>
<dbReference type="InterPro" id="IPR013525">
    <property type="entry name" value="ABC2_TM"/>
</dbReference>
<dbReference type="PATRIC" id="fig|861299.3.peg.5521"/>
<evidence type="ECO:0000256" key="5">
    <source>
        <dbReference type="ARBA" id="ARBA00022692"/>
    </source>
</evidence>
<feature type="transmembrane region" description="Helical" evidence="8">
    <location>
        <begin position="105"/>
        <end position="123"/>
    </location>
</feature>
<evidence type="ECO:0000259" key="9">
    <source>
        <dbReference type="PROSITE" id="PS51012"/>
    </source>
</evidence>
<dbReference type="KEGG" id="gba:J421_5485"/>
<keyword evidence="6 8" id="KW-1133">Transmembrane helix</keyword>
<keyword evidence="4 8" id="KW-1003">Cell membrane</keyword>
<dbReference type="GO" id="GO:0140359">
    <property type="term" value="F:ABC-type transporter activity"/>
    <property type="evidence" value="ECO:0007669"/>
    <property type="project" value="InterPro"/>
</dbReference>
<evidence type="ECO:0000256" key="8">
    <source>
        <dbReference type="RuleBase" id="RU361157"/>
    </source>
</evidence>
<dbReference type="PANTHER" id="PTHR30294">
    <property type="entry name" value="MEMBRANE COMPONENT OF ABC TRANSPORTER YHHJ-RELATED"/>
    <property type="match status" value="1"/>
</dbReference>
<evidence type="ECO:0000313" key="11">
    <source>
        <dbReference type="Proteomes" id="UP000019151"/>
    </source>
</evidence>
<evidence type="ECO:0000256" key="1">
    <source>
        <dbReference type="ARBA" id="ARBA00004651"/>
    </source>
</evidence>
<evidence type="ECO:0000256" key="7">
    <source>
        <dbReference type="ARBA" id="ARBA00023136"/>
    </source>
</evidence>
<dbReference type="EMBL" id="CP007129">
    <property type="protein sequence ID" value="AHG93020.1"/>
    <property type="molecule type" value="Genomic_DNA"/>
</dbReference>
<evidence type="ECO:0000256" key="3">
    <source>
        <dbReference type="ARBA" id="ARBA00022448"/>
    </source>
</evidence>
<dbReference type="Proteomes" id="UP000019151">
    <property type="component" value="Plasmid 1"/>
</dbReference>
<accession>W0RRR9</accession>
<evidence type="ECO:0000256" key="2">
    <source>
        <dbReference type="ARBA" id="ARBA00007783"/>
    </source>
</evidence>
<feature type="transmembrane region" description="Helical" evidence="8">
    <location>
        <begin position="76"/>
        <end position="99"/>
    </location>
</feature>
<comment type="similarity">
    <text evidence="2 8">Belongs to the ABC-2 integral membrane protein family.</text>
</comment>
<feature type="domain" description="ABC transmembrane type-2" evidence="9">
    <location>
        <begin position="1"/>
        <end position="187"/>
    </location>
</feature>
<gene>
    <name evidence="10" type="ORF">J421_5485</name>
</gene>
<comment type="caution">
    <text evidence="8">Lacks conserved residue(s) required for the propagation of feature annotation.</text>
</comment>
<evidence type="ECO:0000313" key="10">
    <source>
        <dbReference type="EMBL" id="AHG93020.1"/>
    </source>
</evidence>
<keyword evidence="3 8" id="KW-0813">Transport</keyword>
<evidence type="ECO:0000256" key="6">
    <source>
        <dbReference type="ARBA" id="ARBA00022989"/>
    </source>
</evidence>
<sequence length="189" mass="20653">MGVLLMLICLLLTSLAVVREREIGTLDQLLVSPITPTELIIGKTIPVLGVGVLHLLIAIGIALFHFGVPLRGSFAALFLATVLYVLAGLALGLLISTVSRTQQEAFMLLILFFLPAVVLSGFLSPIDTMPAAFRWLTVVNPLRWFLEIVRGVFLKGLGVRELWVHYATLATMASGMLWLAMRRFARAIA</sequence>
<dbReference type="InParanoid" id="W0RRR9"/>
<name>W0RRR9_9BACT</name>
<dbReference type="PANTHER" id="PTHR30294:SF29">
    <property type="entry name" value="MULTIDRUG ABC TRANSPORTER PERMEASE YBHS-RELATED"/>
    <property type="match status" value="1"/>
</dbReference>
<keyword evidence="7 8" id="KW-0472">Membrane</keyword>
<reference evidence="10 11" key="1">
    <citation type="journal article" date="2014" name="Genome Announc.">
        <title>Genome Sequence and Methylome of Soil Bacterium Gemmatirosa kalamazoonensis KBS708T, a Member of the Rarely Cultivated Gemmatimonadetes Phylum.</title>
        <authorList>
            <person name="Debruyn J.M."/>
            <person name="Radosevich M."/>
            <person name="Wommack K.E."/>
            <person name="Polson S.W."/>
            <person name="Hauser L.J."/>
            <person name="Fawaz M.N."/>
            <person name="Korlach J."/>
            <person name="Tsai Y.C."/>
        </authorList>
    </citation>
    <scope>NUCLEOTIDE SEQUENCE [LARGE SCALE GENOMIC DNA]</scope>
    <source>
        <strain evidence="10 11">KBS708</strain>
        <plasmid evidence="11">Plasmid 1</plasmid>
    </source>
</reference>
<feature type="transmembrane region" description="Helical" evidence="8">
    <location>
        <begin position="40"/>
        <end position="64"/>
    </location>
</feature>
<comment type="subcellular location">
    <subcellularLocation>
        <location evidence="1 8">Cell membrane</location>
        <topology evidence="1 8">Multi-pass membrane protein</topology>
    </subcellularLocation>
</comment>
<dbReference type="InterPro" id="IPR051449">
    <property type="entry name" value="ABC-2_transporter_component"/>
</dbReference>
<dbReference type="Pfam" id="PF01061">
    <property type="entry name" value="ABC2_membrane"/>
    <property type="match status" value="1"/>
</dbReference>
<dbReference type="InterPro" id="IPR047817">
    <property type="entry name" value="ABC2_TM_bact-type"/>
</dbReference>
<protein>
    <recommendedName>
        <fullName evidence="8">Transport permease protein</fullName>
    </recommendedName>
</protein>
<keyword evidence="10" id="KW-0614">Plasmid</keyword>
<dbReference type="FunCoup" id="W0RRR9">
    <property type="interactions" value="95"/>
</dbReference>
<geneLocation type="plasmid" evidence="10 11">
    <name>1</name>
</geneLocation>